<evidence type="ECO:0000313" key="7">
    <source>
        <dbReference type="EMBL" id="EJT99113.1"/>
    </source>
</evidence>
<dbReference type="GO" id="GO:0005886">
    <property type="term" value="C:plasma membrane"/>
    <property type="evidence" value="ECO:0007669"/>
    <property type="project" value="TreeGrafter"/>
</dbReference>
<dbReference type="PANTHER" id="PTHR31123:SF1">
    <property type="entry name" value="ACCUMULATION OF DYADS PROTEIN 2-RELATED"/>
    <property type="match status" value="1"/>
</dbReference>
<evidence type="ECO:0000256" key="2">
    <source>
        <dbReference type="ARBA" id="ARBA00005587"/>
    </source>
</evidence>
<dbReference type="GO" id="GO:0015123">
    <property type="term" value="F:acetate transmembrane transporter activity"/>
    <property type="evidence" value="ECO:0007669"/>
    <property type="project" value="TreeGrafter"/>
</dbReference>
<dbReference type="InterPro" id="IPR000791">
    <property type="entry name" value="Gpr1/Fun34/SatP-like"/>
</dbReference>
<dbReference type="GeneID" id="63689419"/>
<gene>
    <name evidence="7" type="ORF">DACRYDRAFT_32343</name>
</gene>
<feature type="non-terminal residue" evidence="7">
    <location>
        <position position="1"/>
    </location>
</feature>
<dbReference type="AlphaFoldDB" id="M5FT09"/>
<keyword evidence="8" id="KW-1185">Reference proteome</keyword>
<keyword evidence="5 6" id="KW-0472">Membrane</keyword>
<dbReference type="STRING" id="1858805.M5FT09"/>
<dbReference type="RefSeq" id="XP_040626011.1">
    <property type="nucleotide sequence ID" value="XM_040774357.1"/>
</dbReference>
<dbReference type="EMBL" id="JH795871">
    <property type="protein sequence ID" value="EJT99113.1"/>
    <property type="molecule type" value="Genomic_DNA"/>
</dbReference>
<feature type="non-terminal residue" evidence="7">
    <location>
        <position position="196"/>
    </location>
</feature>
<evidence type="ECO:0000256" key="1">
    <source>
        <dbReference type="ARBA" id="ARBA00004141"/>
    </source>
</evidence>
<evidence type="ECO:0000256" key="5">
    <source>
        <dbReference type="ARBA" id="ARBA00023136"/>
    </source>
</evidence>
<sequence>TQPAFPIYHRRLANPSPLGLYSFASTTLMLSLINVGARGLTVPQAVIGMAYGYGGLCQLLAGMWEFASGNTFGATAFSSYGGFWISYGILNTPAFGVSAAYTGEAASQLPNALGIYLEMWFIVTTLIFFGTFRSSFALVFLFFTLSLTFLLLGISNLLAEPACQTAGGAFGIIAALTAYYAGSAGLYSPDASYVPL</sequence>
<feature type="transmembrane region" description="Helical" evidence="6">
    <location>
        <begin position="138"/>
        <end position="159"/>
    </location>
</feature>
<comment type="similarity">
    <text evidence="2">Belongs to the acetate uptake transporter (AceTr) (TC 2.A.96) family.</text>
</comment>
<evidence type="ECO:0000256" key="6">
    <source>
        <dbReference type="SAM" id="Phobius"/>
    </source>
</evidence>
<feature type="transmembrane region" description="Helical" evidence="6">
    <location>
        <begin position="166"/>
        <end position="187"/>
    </location>
</feature>
<protein>
    <recommendedName>
        <fullName evidence="9">FUN34 transmembrane protein</fullName>
    </recommendedName>
</protein>
<dbReference type="PANTHER" id="PTHR31123">
    <property type="entry name" value="ACCUMULATION OF DYADS PROTEIN 2-RELATED"/>
    <property type="match status" value="1"/>
</dbReference>
<dbReference type="HOGENOM" id="CLU_051062_1_0_1"/>
<dbReference type="OrthoDB" id="3648309at2759"/>
<evidence type="ECO:0000313" key="8">
    <source>
        <dbReference type="Proteomes" id="UP000030653"/>
    </source>
</evidence>
<keyword evidence="4 6" id="KW-1133">Transmembrane helix</keyword>
<dbReference type="NCBIfam" id="NF038013">
    <property type="entry name" value="AceTr_1"/>
    <property type="match status" value="1"/>
</dbReference>
<feature type="transmembrane region" description="Helical" evidence="6">
    <location>
        <begin position="113"/>
        <end position="132"/>
    </location>
</feature>
<comment type="subcellular location">
    <subcellularLocation>
        <location evidence="1">Membrane</location>
        <topology evidence="1">Multi-pass membrane protein</topology>
    </subcellularLocation>
</comment>
<keyword evidence="3 6" id="KW-0812">Transmembrane</keyword>
<evidence type="ECO:0000256" key="3">
    <source>
        <dbReference type="ARBA" id="ARBA00022692"/>
    </source>
</evidence>
<dbReference type="OMA" id="FVVINRH"/>
<reference evidence="7 8" key="1">
    <citation type="journal article" date="2012" name="Science">
        <title>The Paleozoic origin of enzymatic lignin decomposition reconstructed from 31 fungal genomes.</title>
        <authorList>
            <person name="Floudas D."/>
            <person name="Binder M."/>
            <person name="Riley R."/>
            <person name="Barry K."/>
            <person name="Blanchette R.A."/>
            <person name="Henrissat B."/>
            <person name="Martinez A.T."/>
            <person name="Otillar R."/>
            <person name="Spatafora J.W."/>
            <person name="Yadav J.S."/>
            <person name="Aerts A."/>
            <person name="Benoit I."/>
            <person name="Boyd A."/>
            <person name="Carlson A."/>
            <person name="Copeland A."/>
            <person name="Coutinho P.M."/>
            <person name="de Vries R.P."/>
            <person name="Ferreira P."/>
            <person name="Findley K."/>
            <person name="Foster B."/>
            <person name="Gaskell J."/>
            <person name="Glotzer D."/>
            <person name="Gorecki P."/>
            <person name="Heitman J."/>
            <person name="Hesse C."/>
            <person name="Hori C."/>
            <person name="Igarashi K."/>
            <person name="Jurgens J.A."/>
            <person name="Kallen N."/>
            <person name="Kersten P."/>
            <person name="Kohler A."/>
            <person name="Kuees U."/>
            <person name="Kumar T.K.A."/>
            <person name="Kuo A."/>
            <person name="LaButti K."/>
            <person name="Larrondo L.F."/>
            <person name="Lindquist E."/>
            <person name="Ling A."/>
            <person name="Lombard V."/>
            <person name="Lucas S."/>
            <person name="Lundell T."/>
            <person name="Martin R."/>
            <person name="McLaughlin D.J."/>
            <person name="Morgenstern I."/>
            <person name="Morin E."/>
            <person name="Murat C."/>
            <person name="Nagy L.G."/>
            <person name="Nolan M."/>
            <person name="Ohm R.A."/>
            <person name="Patyshakuliyeva A."/>
            <person name="Rokas A."/>
            <person name="Ruiz-Duenas F.J."/>
            <person name="Sabat G."/>
            <person name="Salamov A."/>
            <person name="Samejima M."/>
            <person name="Schmutz J."/>
            <person name="Slot J.C."/>
            <person name="St John F."/>
            <person name="Stenlid J."/>
            <person name="Sun H."/>
            <person name="Sun S."/>
            <person name="Syed K."/>
            <person name="Tsang A."/>
            <person name="Wiebenga A."/>
            <person name="Young D."/>
            <person name="Pisabarro A."/>
            <person name="Eastwood D.C."/>
            <person name="Martin F."/>
            <person name="Cullen D."/>
            <person name="Grigoriev I.V."/>
            <person name="Hibbett D.S."/>
        </authorList>
    </citation>
    <scope>NUCLEOTIDE SEQUENCE [LARGE SCALE GENOMIC DNA]</scope>
    <source>
        <strain evidence="7 8">DJM-731 SS1</strain>
    </source>
</reference>
<feature type="transmembrane region" description="Helical" evidence="6">
    <location>
        <begin position="84"/>
        <end position="101"/>
    </location>
</feature>
<dbReference type="Proteomes" id="UP000030653">
    <property type="component" value="Unassembled WGS sequence"/>
</dbReference>
<name>M5FT09_DACPD</name>
<accession>M5FT09</accession>
<dbReference type="InterPro" id="IPR051633">
    <property type="entry name" value="AceTr"/>
</dbReference>
<dbReference type="Pfam" id="PF01184">
    <property type="entry name" value="Gpr1_Fun34_YaaH"/>
    <property type="match status" value="1"/>
</dbReference>
<organism evidence="7 8">
    <name type="scientific">Dacryopinax primogenitus (strain DJM 731)</name>
    <name type="common">Brown rot fungus</name>
    <dbReference type="NCBI Taxonomy" id="1858805"/>
    <lineage>
        <taxon>Eukaryota</taxon>
        <taxon>Fungi</taxon>
        <taxon>Dikarya</taxon>
        <taxon>Basidiomycota</taxon>
        <taxon>Agaricomycotina</taxon>
        <taxon>Dacrymycetes</taxon>
        <taxon>Dacrymycetales</taxon>
        <taxon>Dacrymycetaceae</taxon>
        <taxon>Dacryopinax</taxon>
    </lineage>
</organism>
<feature type="transmembrane region" description="Helical" evidence="6">
    <location>
        <begin position="44"/>
        <end position="64"/>
    </location>
</feature>
<feature type="transmembrane region" description="Helical" evidence="6">
    <location>
        <begin position="18"/>
        <end position="37"/>
    </location>
</feature>
<evidence type="ECO:0000256" key="4">
    <source>
        <dbReference type="ARBA" id="ARBA00022989"/>
    </source>
</evidence>
<evidence type="ECO:0008006" key="9">
    <source>
        <dbReference type="Google" id="ProtNLM"/>
    </source>
</evidence>
<proteinExistence type="inferred from homology"/>